<dbReference type="EMBL" id="ADBJ01000004">
    <property type="protein sequence ID" value="EFA85876.1"/>
    <property type="molecule type" value="Genomic_DNA"/>
</dbReference>
<dbReference type="AlphaFoldDB" id="D3AY49"/>
<accession>D3AY49</accession>
<dbReference type="Pfam" id="PF05725">
    <property type="entry name" value="FNIP"/>
    <property type="match status" value="2"/>
</dbReference>
<dbReference type="InterPro" id="IPR051251">
    <property type="entry name" value="STK_FNIP-Repeat"/>
</dbReference>
<reference evidence="1 2" key="1">
    <citation type="journal article" date="2011" name="Genome Res.">
        <title>Phylogeny-wide analysis of social amoeba genomes highlights ancient origins for complex intercellular communication.</title>
        <authorList>
            <person name="Heidel A.J."/>
            <person name="Lawal H.M."/>
            <person name="Felder M."/>
            <person name="Schilde C."/>
            <person name="Helps N.R."/>
            <person name="Tunggal B."/>
            <person name="Rivero F."/>
            <person name="John U."/>
            <person name="Schleicher M."/>
            <person name="Eichinger L."/>
            <person name="Platzer M."/>
            <person name="Noegel A.A."/>
            <person name="Schaap P."/>
            <person name="Gloeckner G."/>
        </authorList>
    </citation>
    <scope>NUCLEOTIDE SEQUENCE [LARGE SCALE GENOMIC DNA]</scope>
    <source>
        <strain evidence="2">ATCC 26659 / Pp 5 / PN500</strain>
    </source>
</reference>
<dbReference type="RefSeq" id="XP_020437982.1">
    <property type="nucleotide sequence ID" value="XM_020572124.1"/>
</dbReference>
<dbReference type="GeneID" id="31356638"/>
<dbReference type="SUPFAM" id="SSF52058">
    <property type="entry name" value="L domain-like"/>
    <property type="match status" value="1"/>
</dbReference>
<keyword evidence="2" id="KW-1185">Reference proteome</keyword>
<name>D3AY49_HETP5</name>
<dbReference type="PANTHER" id="PTHR32134">
    <property type="entry name" value="FNIP REPEAT-CONTAINING PROTEIN"/>
    <property type="match status" value="1"/>
</dbReference>
<evidence type="ECO:0000313" key="2">
    <source>
        <dbReference type="Proteomes" id="UP000001396"/>
    </source>
</evidence>
<sequence>MLTFYCRIKSCYGTPSIDISVVPKITSIENCPYQWIKFFKHLPCLKSFSTEDPIPEDFLEPGDFPNSLTRLDLKNFDSKLKPNVIPSTIKHLSLGYFDWELTSESIPKDAQFEHLCVCDTTSKILPDQLPPNIKSLELRKYNQLLEPGSIPFGIETLKLPSMNVEHIIKDVIPSSIKLLNCFKIQRWTIIF</sequence>
<dbReference type="PANTHER" id="PTHR32134:SF92">
    <property type="entry name" value="FNIP REPEAT-CONTAINING PROTEIN"/>
    <property type="match status" value="1"/>
</dbReference>
<dbReference type="InParanoid" id="D3AY49"/>
<organism evidence="1 2">
    <name type="scientific">Heterostelium pallidum (strain ATCC 26659 / Pp 5 / PN500)</name>
    <name type="common">Cellular slime mold</name>
    <name type="synonym">Polysphondylium pallidum</name>
    <dbReference type="NCBI Taxonomy" id="670386"/>
    <lineage>
        <taxon>Eukaryota</taxon>
        <taxon>Amoebozoa</taxon>
        <taxon>Evosea</taxon>
        <taxon>Eumycetozoa</taxon>
        <taxon>Dictyostelia</taxon>
        <taxon>Acytosteliales</taxon>
        <taxon>Acytosteliaceae</taxon>
        <taxon>Heterostelium</taxon>
    </lineage>
</organism>
<dbReference type="Proteomes" id="UP000001396">
    <property type="component" value="Unassembled WGS sequence"/>
</dbReference>
<protein>
    <submittedName>
        <fullName evidence="1">Uncharacterized protein</fullName>
    </submittedName>
</protein>
<dbReference type="InterPro" id="IPR008615">
    <property type="entry name" value="FNIP"/>
</dbReference>
<comment type="caution">
    <text evidence="1">The sequence shown here is derived from an EMBL/GenBank/DDBJ whole genome shotgun (WGS) entry which is preliminary data.</text>
</comment>
<gene>
    <name evidence="1" type="ORF">PPL_01108</name>
</gene>
<evidence type="ECO:0000313" key="1">
    <source>
        <dbReference type="EMBL" id="EFA85876.1"/>
    </source>
</evidence>
<proteinExistence type="predicted"/>